<comment type="caution">
    <text evidence="1">The sequence shown here is derived from an EMBL/GenBank/DDBJ whole genome shotgun (WGS) entry which is preliminary data.</text>
</comment>
<accession>A0A6L2J7H5</accession>
<dbReference type="GO" id="GO:0003964">
    <property type="term" value="F:RNA-directed DNA polymerase activity"/>
    <property type="evidence" value="ECO:0007669"/>
    <property type="project" value="UniProtKB-KW"/>
</dbReference>
<proteinExistence type="predicted"/>
<dbReference type="AlphaFoldDB" id="A0A6L2J7H5"/>
<dbReference type="EMBL" id="BKCJ010000413">
    <property type="protein sequence ID" value="GEU32958.1"/>
    <property type="molecule type" value="Genomic_DNA"/>
</dbReference>
<keyword evidence="1" id="KW-0548">Nucleotidyltransferase</keyword>
<keyword evidence="1" id="KW-0808">Transferase</keyword>
<organism evidence="1">
    <name type="scientific">Tanacetum cinerariifolium</name>
    <name type="common">Dalmatian daisy</name>
    <name type="synonym">Chrysanthemum cinerariifolium</name>
    <dbReference type="NCBI Taxonomy" id="118510"/>
    <lineage>
        <taxon>Eukaryota</taxon>
        <taxon>Viridiplantae</taxon>
        <taxon>Streptophyta</taxon>
        <taxon>Embryophyta</taxon>
        <taxon>Tracheophyta</taxon>
        <taxon>Spermatophyta</taxon>
        <taxon>Magnoliopsida</taxon>
        <taxon>eudicotyledons</taxon>
        <taxon>Gunneridae</taxon>
        <taxon>Pentapetalae</taxon>
        <taxon>asterids</taxon>
        <taxon>campanulids</taxon>
        <taxon>Asterales</taxon>
        <taxon>Asteraceae</taxon>
        <taxon>Asteroideae</taxon>
        <taxon>Anthemideae</taxon>
        <taxon>Anthemidinae</taxon>
        <taxon>Tanacetum</taxon>
    </lineage>
</organism>
<sequence>MLKKEIRTWTLDYKRQQVGHSKDLKSKLSDIDKMLDQGRVTDDILLYRMEVLKQLHYVQSSNNRDIMQKAKIRWAIEGDENFKYFHAIIKKKHVNLSVKGVMVDGDWIDDPDLVKQEFRSHFADRFQDPGSRRSNLNFLFHNRLRNDQILDLESPISKDEIRTAV</sequence>
<evidence type="ECO:0000313" key="1">
    <source>
        <dbReference type="EMBL" id="GEU32958.1"/>
    </source>
</evidence>
<gene>
    <name evidence="1" type="ORF">Tci_004936</name>
</gene>
<name>A0A6L2J7H5_TANCI</name>
<keyword evidence="1" id="KW-0695">RNA-directed DNA polymerase</keyword>
<reference evidence="1" key="1">
    <citation type="journal article" date="2019" name="Sci. Rep.">
        <title>Draft genome of Tanacetum cinerariifolium, the natural source of mosquito coil.</title>
        <authorList>
            <person name="Yamashiro T."/>
            <person name="Shiraishi A."/>
            <person name="Satake H."/>
            <person name="Nakayama K."/>
        </authorList>
    </citation>
    <scope>NUCLEOTIDE SEQUENCE</scope>
</reference>
<protein>
    <submittedName>
        <fullName evidence="1">RNA-directed DNA polymerase, eukaryota</fullName>
    </submittedName>
</protein>